<protein>
    <recommendedName>
        <fullName evidence="18">High affinity choline transporter 1 Hemicholinium-3-sensitive choline transporter</fullName>
    </recommendedName>
</protein>
<reference evidence="16" key="1">
    <citation type="submission" date="2025-08" db="UniProtKB">
        <authorList>
            <consortium name="Ensembl"/>
        </authorList>
    </citation>
    <scope>IDENTIFICATION</scope>
</reference>
<feature type="transmembrane region" description="Helical" evidence="15">
    <location>
        <begin position="21"/>
        <end position="45"/>
    </location>
</feature>
<evidence type="ECO:0000256" key="5">
    <source>
        <dbReference type="ARBA" id="ARBA00022847"/>
    </source>
</evidence>
<evidence type="ECO:0000256" key="13">
    <source>
        <dbReference type="RuleBase" id="RU362091"/>
    </source>
</evidence>
<dbReference type="InterPro" id="IPR052244">
    <property type="entry name" value="Choline_transporter"/>
</dbReference>
<evidence type="ECO:0000256" key="2">
    <source>
        <dbReference type="ARBA" id="ARBA00006434"/>
    </source>
</evidence>
<dbReference type="GO" id="GO:0005307">
    <property type="term" value="F:choline:sodium symporter activity"/>
    <property type="evidence" value="ECO:0007669"/>
    <property type="project" value="TreeGrafter"/>
</dbReference>
<dbReference type="InterPro" id="IPR038377">
    <property type="entry name" value="Na/Glc_symporter_sf"/>
</dbReference>
<evidence type="ECO:0000256" key="15">
    <source>
        <dbReference type="SAM" id="Phobius"/>
    </source>
</evidence>
<dbReference type="AlphaFoldDB" id="A0A8C2XGC7"/>
<keyword evidence="5" id="KW-0769">Symport</keyword>
<evidence type="ECO:0000256" key="4">
    <source>
        <dbReference type="ARBA" id="ARBA00022692"/>
    </source>
</evidence>
<organism evidence="16 17">
    <name type="scientific">Cyclopterus lumpus</name>
    <name type="common">Lumpsucker</name>
    <dbReference type="NCBI Taxonomy" id="8103"/>
    <lineage>
        <taxon>Eukaryota</taxon>
        <taxon>Metazoa</taxon>
        <taxon>Chordata</taxon>
        <taxon>Craniata</taxon>
        <taxon>Vertebrata</taxon>
        <taxon>Euteleostomi</taxon>
        <taxon>Actinopterygii</taxon>
        <taxon>Neopterygii</taxon>
        <taxon>Teleostei</taxon>
        <taxon>Neoteleostei</taxon>
        <taxon>Acanthomorphata</taxon>
        <taxon>Eupercaria</taxon>
        <taxon>Perciformes</taxon>
        <taxon>Cottioidei</taxon>
        <taxon>Cottales</taxon>
        <taxon>Cyclopteridae</taxon>
        <taxon>Cyclopterus</taxon>
    </lineage>
</organism>
<feature type="transmembrane region" description="Helical" evidence="15">
    <location>
        <begin position="80"/>
        <end position="108"/>
    </location>
</feature>
<evidence type="ECO:0000256" key="10">
    <source>
        <dbReference type="ARBA" id="ARBA00023136"/>
    </source>
</evidence>
<comment type="subcellular location">
    <subcellularLocation>
        <location evidence="1">Membrane</location>
        <topology evidence="1">Multi-pass membrane protein</topology>
    </subcellularLocation>
</comment>
<dbReference type="Proteomes" id="UP000694565">
    <property type="component" value="Unplaced"/>
</dbReference>
<proteinExistence type="inferred from homology"/>
<sequence length="325" mass="35040">MIQCNFHQRTLSAASSATAKITCFAAAFIVPTLGIPPILLGAVAASTNWNLTSYGSPSPYMRGEAGLILPLVLQHLTPTYISIIGIGAVAAAVMSSTDSALLSAASIFTANIYRNILRPQASEREIQWVIRLSVVVVGLAGTSLTFLDNSVLMIWMLRSDLTYTLMLPQLVCVLFFSISNGYGAVLGCAVGTVLRVLCGEPLIGLAPVLKFPGCTLVNGVYVQRSPIRTICMLSAFLSILLFSYLADLLFNKGLIPEKWDVFNVKTQYSKQSQGDAVSETKDEKLKEANENSDALLKPRRDRGLNTADAAKTRGKKTNRAAQTTQ</sequence>
<dbReference type="PROSITE" id="PS50283">
    <property type="entry name" value="NA_SOLUT_SYMP_3"/>
    <property type="match status" value="1"/>
</dbReference>
<keyword evidence="4 15" id="KW-0812">Transmembrane</keyword>
<evidence type="ECO:0000313" key="17">
    <source>
        <dbReference type="Proteomes" id="UP000694565"/>
    </source>
</evidence>
<accession>A0A8C2XGC7</accession>
<evidence type="ECO:0000256" key="9">
    <source>
        <dbReference type="ARBA" id="ARBA00023065"/>
    </source>
</evidence>
<evidence type="ECO:0000313" key="16">
    <source>
        <dbReference type="Ensembl" id="ENSCLMP00005016271.1"/>
    </source>
</evidence>
<name>A0A8C2XGC7_CYCLU</name>
<feature type="region of interest" description="Disordered" evidence="14">
    <location>
        <begin position="273"/>
        <end position="325"/>
    </location>
</feature>
<dbReference type="Ensembl" id="ENSCLMT00005017245.1">
    <property type="protein sequence ID" value="ENSCLMP00005016271.1"/>
    <property type="gene ID" value="ENSCLMG00005008370.1"/>
</dbReference>
<keyword evidence="8" id="KW-0915">Sodium</keyword>
<keyword evidence="9" id="KW-0406">Ion transport</keyword>
<keyword evidence="6" id="KW-0530">Neurotransmitter biosynthesis</keyword>
<evidence type="ECO:0000256" key="8">
    <source>
        <dbReference type="ARBA" id="ARBA00023053"/>
    </source>
</evidence>
<evidence type="ECO:0000256" key="12">
    <source>
        <dbReference type="ARBA" id="ARBA00023201"/>
    </source>
</evidence>
<dbReference type="GO" id="GO:0008292">
    <property type="term" value="P:acetylcholine biosynthetic process"/>
    <property type="evidence" value="ECO:0007669"/>
    <property type="project" value="TreeGrafter"/>
</dbReference>
<comment type="similarity">
    <text evidence="2 13">Belongs to the sodium:solute symporter (SSF) (TC 2.A.21) family.</text>
</comment>
<dbReference type="Gene3D" id="1.20.1730.10">
    <property type="entry name" value="Sodium/glucose cotransporter"/>
    <property type="match status" value="1"/>
</dbReference>
<evidence type="ECO:0000256" key="11">
    <source>
        <dbReference type="ARBA" id="ARBA00023180"/>
    </source>
</evidence>
<evidence type="ECO:0000256" key="1">
    <source>
        <dbReference type="ARBA" id="ARBA00004141"/>
    </source>
</evidence>
<evidence type="ECO:0000256" key="3">
    <source>
        <dbReference type="ARBA" id="ARBA00022448"/>
    </source>
</evidence>
<keyword evidence="11" id="KW-0325">Glycoprotein</keyword>
<evidence type="ECO:0000256" key="7">
    <source>
        <dbReference type="ARBA" id="ARBA00022989"/>
    </source>
</evidence>
<feature type="transmembrane region" description="Helical" evidence="15">
    <location>
        <begin position="167"/>
        <end position="190"/>
    </location>
</feature>
<dbReference type="GO" id="GO:0005886">
    <property type="term" value="C:plasma membrane"/>
    <property type="evidence" value="ECO:0007669"/>
    <property type="project" value="TreeGrafter"/>
</dbReference>
<keyword evidence="17" id="KW-1185">Reference proteome</keyword>
<dbReference type="Pfam" id="PF00474">
    <property type="entry name" value="SSF"/>
    <property type="match status" value="1"/>
</dbReference>
<keyword evidence="10 15" id="KW-0472">Membrane</keyword>
<keyword evidence="7 15" id="KW-1133">Transmembrane helix</keyword>
<keyword evidence="3" id="KW-0813">Transport</keyword>
<evidence type="ECO:0000256" key="6">
    <source>
        <dbReference type="ARBA" id="ARBA00022979"/>
    </source>
</evidence>
<evidence type="ECO:0000256" key="14">
    <source>
        <dbReference type="SAM" id="MobiDB-lite"/>
    </source>
</evidence>
<keyword evidence="12" id="KW-0739">Sodium transport</keyword>
<reference evidence="16" key="2">
    <citation type="submission" date="2025-09" db="UniProtKB">
        <authorList>
            <consortium name="Ensembl"/>
        </authorList>
    </citation>
    <scope>IDENTIFICATION</scope>
</reference>
<feature type="transmembrane region" description="Helical" evidence="15">
    <location>
        <begin position="128"/>
        <end position="147"/>
    </location>
</feature>
<evidence type="ECO:0008006" key="18">
    <source>
        <dbReference type="Google" id="ProtNLM"/>
    </source>
</evidence>
<feature type="transmembrane region" description="Helical" evidence="15">
    <location>
        <begin position="227"/>
        <end position="250"/>
    </location>
</feature>
<dbReference type="PANTHER" id="PTHR45897">
    <property type="entry name" value="HIGH-AFFINITY CHOLINE TRANSPORTER 1"/>
    <property type="match status" value="1"/>
</dbReference>
<dbReference type="InterPro" id="IPR001734">
    <property type="entry name" value="Na/solute_symporter"/>
</dbReference>
<dbReference type="PANTHER" id="PTHR45897:SF5">
    <property type="entry name" value="HIGH AFFINITY CHOLINE TRANSPORTER 1"/>
    <property type="match status" value="1"/>
</dbReference>
<dbReference type="GeneTree" id="ENSGT00940000163454"/>
<gene>
    <name evidence="16" type="primary">LOC117743695</name>
</gene>
<feature type="compositionally biased region" description="Basic and acidic residues" evidence="14">
    <location>
        <begin position="278"/>
        <end position="289"/>
    </location>
</feature>